<feature type="compositionally biased region" description="Basic and acidic residues" evidence="6">
    <location>
        <begin position="121"/>
        <end position="135"/>
    </location>
</feature>
<evidence type="ECO:0000256" key="6">
    <source>
        <dbReference type="SAM" id="MobiDB-lite"/>
    </source>
</evidence>
<dbReference type="PANTHER" id="PTHR12483">
    <property type="entry name" value="SOLUTE CARRIER FAMILY 31 COPPER TRANSPORTERS"/>
    <property type="match status" value="1"/>
</dbReference>
<dbReference type="GO" id="GO:0005375">
    <property type="term" value="F:copper ion transmembrane transporter activity"/>
    <property type="evidence" value="ECO:0007669"/>
    <property type="project" value="UniProtKB-UniRule"/>
</dbReference>
<comment type="similarity">
    <text evidence="5">Belongs to the copper transporter (Ctr) (TC 1.A.56) family. SLC31A subfamily.</text>
</comment>
<keyword evidence="5" id="KW-0186">Copper</keyword>
<feature type="region of interest" description="Disordered" evidence="6">
    <location>
        <begin position="1"/>
        <end position="25"/>
    </location>
</feature>
<sequence>MDMGSMSSTSSSSASSSTSTSSSMDMSGMDMSGMDMSSMNTYFTDSYLDYPILFKTLKAKDEGAAFGIFCILFFAAFALRGLNFLIIYLEQKVWKTSSTDINITIEEEENCACDAEEDIGSDEKHSRDESEKHGDQPVVSTTAPNGHVTLNATTTNNKATVKNAHITNNVNRRQSNRSPLAQLFAPSWGEIYKDIIRLVLHFLSAMFSFALMLATMSFILVYFFAICLGVAFGEVFFNRLRIVLEMDDNMGGILCSDLHS</sequence>
<evidence type="ECO:0000313" key="7">
    <source>
        <dbReference type="EMBL" id="GMM34374.1"/>
    </source>
</evidence>
<evidence type="ECO:0000256" key="5">
    <source>
        <dbReference type="RuleBase" id="RU367022"/>
    </source>
</evidence>
<keyword evidence="8" id="KW-1185">Reference proteome</keyword>
<evidence type="ECO:0000256" key="2">
    <source>
        <dbReference type="ARBA" id="ARBA00022692"/>
    </source>
</evidence>
<dbReference type="PANTHER" id="PTHR12483:SF27">
    <property type="entry name" value="COPPER TRANSPORT PROTEIN CTR1"/>
    <property type="match status" value="1"/>
</dbReference>
<comment type="caution">
    <text evidence="7">The sequence shown here is derived from an EMBL/GenBank/DDBJ whole genome shotgun (WGS) entry which is preliminary data.</text>
</comment>
<evidence type="ECO:0000313" key="8">
    <source>
        <dbReference type="Proteomes" id="UP001360560"/>
    </source>
</evidence>
<dbReference type="AlphaFoldDB" id="A0AAV5QI15"/>
<dbReference type="Pfam" id="PF04145">
    <property type="entry name" value="Ctr"/>
    <property type="match status" value="1"/>
</dbReference>
<feature type="region of interest" description="Disordered" evidence="6">
    <location>
        <begin position="114"/>
        <end position="146"/>
    </location>
</feature>
<evidence type="ECO:0000256" key="1">
    <source>
        <dbReference type="ARBA" id="ARBA00004141"/>
    </source>
</evidence>
<evidence type="ECO:0000256" key="4">
    <source>
        <dbReference type="ARBA" id="ARBA00023136"/>
    </source>
</evidence>
<dbReference type="Proteomes" id="UP001360560">
    <property type="component" value="Unassembled WGS sequence"/>
</dbReference>
<feature type="transmembrane region" description="Helical" evidence="5">
    <location>
        <begin position="219"/>
        <end position="237"/>
    </location>
</feature>
<reference evidence="7 8" key="1">
    <citation type="journal article" date="2023" name="Elife">
        <title>Identification of key yeast species and microbe-microbe interactions impacting larval growth of Drosophila in the wild.</title>
        <authorList>
            <person name="Mure A."/>
            <person name="Sugiura Y."/>
            <person name="Maeda R."/>
            <person name="Honda K."/>
            <person name="Sakurai N."/>
            <person name="Takahashi Y."/>
            <person name="Watada M."/>
            <person name="Katoh T."/>
            <person name="Gotoh A."/>
            <person name="Gotoh Y."/>
            <person name="Taniguchi I."/>
            <person name="Nakamura K."/>
            <person name="Hayashi T."/>
            <person name="Katayama T."/>
            <person name="Uemura T."/>
            <person name="Hattori Y."/>
        </authorList>
    </citation>
    <scope>NUCLEOTIDE SEQUENCE [LARGE SCALE GENOMIC DNA]</scope>
    <source>
        <strain evidence="7 8">SC-9</strain>
    </source>
</reference>
<comment type="subcellular location">
    <subcellularLocation>
        <location evidence="1 5">Membrane</location>
        <topology evidence="1 5">Multi-pass membrane protein</topology>
    </subcellularLocation>
</comment>
<keyword evidence="4 5" id="KW-0472">Membrane</keyword>
<gene>
    <name evidence="7" type="ORF">DASC09_016990</name>
</gene>
<keyword evidence="5" id="KW-0813">Transport</keyword>
<accession>A0AAV5QI15</accession>
<name>A0AAV5QI15_9ASCO</name>
<proteinExistence type="inferred from homology"/>
<protein>
    <recommendedName>
        <fullName evidence="5">Copper transport protein</fullName>
    </recommendedName>
</protein>
<dbReference type="EMBL" id="BTFZ01000002">
    <property type="protein sequence ID" value="GMM34374.1"/>
    <property type="molecule type" value="Genomic_DNA"/>
</dbReference>
<keyword evidence="5" id="KW-0187">Copper transport</keyword>
<feature type="transmembrane region" description="Helical" evidence="5">
    <location>
        <begin position="64"/>
        <end position="89"/>
    </location>
</feature>
<dbReference type="GO" id="GO:0005886">
    <property type="term" value="C:plasma membrane"/>
    <property type="evidence" value="ECO:0007669"/>
    <property type="project" value="TreeGrafter"/>
</dbReference>
<keyword evidence="3 5" id="KW-1133">Transmembrane helix</keyword>
<feature type="transmembrane region" description="Helical" evidence="5">
    <location>
        <begin position="195"/>
        <end position="213"/>
    </location>
</feature>
<organism evidence="7 8">
    <name type="scientific">Saccharomycopsis crataegensis</name>
    <dbReference type="NCBI Taxonomy" id="43959"/>
    <lineage>
        <taxon>Eukaryota</taxon>
        <taxon>Fungi</taxon>
        <taxon>Dikarya</taxon>
        <taxon>Ascomycota</taxon>
        <taxon>Saccharomycotina</taxon>
        <taxon>Saccharomycetes</taxon>
        <taxon>Saccharomycopsidaceae</taxon>
        <taxon>Saccharomycopsis</taxon>
    </lineage>
</organism>
<keyword evidence="2 5" id="KW-0812">Transmembrane</keyword>
<dbReference type="GeneID" id="90072353"/>
<evidence type="ECO:0000256" key="3">
    <source>
        <dbReference type="ARBA" id="ARBA00022989"/>
    </source>
</evidence>
<dbReference type="RefSeq" id="XP_064851374.1">
    <property type="nucleotide sequence ID" value="XM_064995302.1"/>
</dbReference>
<keyword evidence="5" id="KW-0406">Ion transport</keyword>
<dbReference type="InterPro" id="IPR007274">
    <property type="entry name" value="Cop_transporter"/>
</dbReference>